<name>A0A8J5CQU8_CHIOP</name>
<dbReference type="Proteomes" id="UP000770661">
    <property type="component" value="Unassembled WGS sequence"/>
</dbReference>
<dbReference type="AlphaFoldDB" id="A0A8J5CQU8"/>
<reference evidence="2" key="1">
    <citation type="submission" date="2020-07" db="EMBL/GenBank/DDBJ databases">
        <title>The High-quality genome of the commercially important snow crab, Chionoecetes opilio.</title>
        <authorList>
            <person name="Jeong J.-H."/>
            <person name="Ryu S."/>
        </authorList>
    </citation>
    <scope>NUCLEOTIDE SEQUENCE</scope>
    <source>
        <strain evidence="2">MADBK_172401_WGS</strain>
        <tissue evidence="2">Digestive gland</tissue>
    </source>
</reference>
<accession>A0A8J5CQU8</accession>
<gene>
    <name evidence="2" type="primary">Grip91</name>
    <name evidence="2" type="ORF">GWK47_009455</name>
</gene>
<keyword evidence="1" id="KW-0472">Membrane</keyword>
<evidence type="ECO:0000313" key="2">
    <source>
        <dbReference type="EMBL" id="KAG0716537.1"/>
    </source>
</evidence>
<protein>
    <submittedName>
        <fullName evidence="2">Gamma-tubulin complex component 3</fullName>
    </submittedName>
</protein>
<sequence length="124" mass="15289">MQNKKQQRCPHLIIHCHQLQVNRMCCHQHQHFLHELKPLFLLLRVLLWSVMKMMILTAHLLFNFFSRDMVQSFLLMLAQHDDQNLHLLSTRLDFNEYYHRRDHRLNQRLTYHHKRKSMGTSFCQ</sequence>
<feature type="transmembrane region" description="Helical" evidence="1">
    <location>
        <begin position="45"/>
        <end position="65"/>
    </location>
</feature>
<organism evidence="2 3">
    <name type="scientific">Chionoecetes opilio</name>
    <name type="common">Atlantic snow crab</name>
    <name type="synonym">Cancer opilio</name>
    <dbReference type="NCBI Taxonomy" id="41210"/>
    <lineage>
        <taxon>Eukaryota</taxon>
        <taxon>Metazoa</taxon>
        <taxon>Ecdysozoa</taxon>
        <taxon>Arthropoda</taxon>
        <taxon>Crustacea</taxon>
        <taxon>Multicrustacea</taxon>
        <taxon>Malacostraca</taxon>
        <taxon>Eumalacostraca</taxon>
        <taxon>Eucarida</taxon>
        <taxon>Decapoda</taxon>
        <taxon>Pleocyemata</taxon>
        <taxon>Brachyura</taxon>
        <taxon>Eubrachyura</taxon>
        <taxon>Majoidea</taxon>
        <taxon>Majidae</taxon>
        <taxon>Chionoecetes</taxon>
    </lineage>
</organism>
<dbReference type="EMBL" id="JACEEZ010018779">
    <property type="protein sequence ID" value="KAG0716537.1"/>
    <property type="molecule type" value="Genomic_DNA"/>
</dbReference>
<evidence type="ECO:0000256" key="1">
    <source>
        <dbReference type="SAM" id="Phobius"/>
    </source>
</evidence>
<keyword evidence="1" id="KW-1133">Transmembrane helix</keyword>
<comment type="caution">
    <text evidence="2">The sequence shown here is derived from an EMBL/GenBank/DDBJ whole genome shotgun (WGS) entry which is preliminary data.</text>
</comment>
<keyword evidence="3" id="KW-1185">Reference proteome</keyword>
<evidence type="ECO:0000313" key="3">
    <source>
        <dbReference type="Proteomes" id="UP000770661"/>
    </source>
</evidence>
<dbReference type="OrthoDB" id="5860513at2759"/>
<keyword evidence="1" id="KW-0812">Transmembrane</keyword>
<proteinExistence type="predicted"/>